<keyword evidence="1" id="KW-0547">Nucleotide-binding</keyword>
<name>A0A941BBH0_9ACTN</name>
<proteinExistence type="predicted"/>
<sequence length="412" mass="43135">MSATADRYREPHPPDSAPQRLLLLCPSTRLVREAVAAGFAVRVLADASLPPGSPEPAKCPRTADRPDDGIPPGTPVDLVDLTDETALAAAIDTSVRVHGTQRLLAFAGTAALPAVARTAARLGVTPNPVDAARLLGEPAAMRALLNGSRHSYVPAAQARTAQELPAAVEEIGAPVTVRTLPSSARTAACGSESAGERSYLVERYLEGPEYGVVTLTVDGMHRVVGVVALHGAWHPSSHLFPAPLGERDEAEARAIATELLDLAGYEFGYAYTVVVLTADGPRVVRSRADYPDEPLASLIELAAGFCAEAELVQALAGKPVNVPTADRYAAVASYRLPVGRLLSVSGLESVSELPGVHRVHFPYASGDDIPGQGGGADGYVLLSAESTQEAARTVTEAGRLLRAEVSRRPDHL</sequence>
<feature type="domain" description="ATP-grasp" evidence="3">
    <location>
        <begin position="101"/>
        <end position="316"/>
    </location>
</feature>
<dbReference type="Pfam" id="PF18603">
    <property type="entry name" value="LAL_C2"/>
    <property type="match status" value="1"/>
</dbReference>
<evidence type="ECO:0000259" key="3">
    <source>
        <dbReference type="PROSITE" id="PS50975"/>
    </source>
</evidence>
<comment type="caution">
    <text evidence="4">The sequence shown here is derived from an EMBL/GenBank/DDBJ whole genome shotgun (WGS) entry which is preliminary data.</text>
</comment>
<reference evidence="4 5" key="1">
    <citation type="submission" date="2021-04" db="EMBL/GenBank/DDBJ databases">
        <authorList>
            <person name="Tang X."/>
            <person name="Zhou X."/>
            <person name="Chen X."/>
            <person name="Cernava T."/>
            <person name="Zhang C."/>
        </authorList>
    </citation>
    <scope>NUCLEOTIDE SEQUENCE [LARGE SCALE GENOMIC DNA]</scope>
    <source>
        <strain evidence="4 5">BH-SS-21</strain>
    </source>
</reference>
<evidence type="ECO:0000313" key="5">
    <source>
        <dbReference type="Proteomes" id="UP000677413"/>
    </source>
</evidence>
<keyword evidence="5" id="KW-1185">Reference proteome</keyword>
<dbReference type="SUPFAM" id="SSF56059">
    <property type="entry name" value="Glutathione synthetase ATP-binding domain-like"/>
    <property type="match status" value="1"/>
</dbReference>
<dbReference type="Proteomes" id="UP000677413">
    <property type="component" value="Unassembled WGS sequence"/>
</dbReference>
<dbReference type="Gene3D" id="3.30.470.20">
    <property type="entry name" value="ATP-grasp fold, B domain"/>
    <property type="match status" value="1"/>
</dbReference>
<dbReference type="RefSeq" id="WP_210890861.1">
    <property type="nucleotide sequence ID" value="NZ_JAGPYQ010000002.1"/>
</dbReference>
<dbReference type="InterPro" id="IPR040570">
    <property type="entry name" value="LAL_C2"/>
</dbReference>
<evidence type="ECO:0000256" key="2">
    <source>
        <dbReference type="SAM" id="MobiDB-lite"/>
    </source>
</evidence>
<dbReference type="InterPro" id="IPR011761">
    <property type="entry name" value="ATP-grasp"/>
</dbReference>
<evidence type="ECO:0000313" key="4">
    <source>
        <dbReference type="EMBL" id="MBQ0853692.1"/>
    </source>
</evidence>
<dbReference type="GO" id="GO:0046872">
    <property type="term" value="F:metal ion binding"/>
    <property type="evidence" value="ECO:0007669"/>
    <property type="project" value="InterPro"/>
</dbReference>
<protein>
    <recommendedName>
        <fullName evidence="3">ATP-grasp domain-containing protein</fullName>
    </recommendedName>
</protein>
<keyword evidence="1" id="KW-0067">ATP-binding</keyword>
<feature type="region of interest" description="Disordered" evidence="2">
    <location>
        <begin position="50"/>
        <end position="71"/>
    </location>
</feature>
<dbReference type="GO" id="GO:0005524">
    <property type="term" value="F:ATP binding"/>
    <property type="evidence" value="ECO:0007669"/>
    <property type="project" value="UniProtKB-UniRule"/>
</dbReference>
<dbReference type="PROSITE" id="PS50975">
    <property type="entry name" value="ATP_GRASP"/>
    <property type="match status" value="1"/>
</dbReference>
<dbReference type="AlphaFoldDB" id="A0A941BBH0"/>
<evidence type="ECO:0000256" key="1">
    <source>
        <dbReference type="PROSITE-ProRule" id="PRU00409"/>
    </source>
</evidence>
<accession>A0A941BBH0</accession>
<organism evidence="4 5">
    <name type="scientific">Streptomyces liliiviolaceus</name>
    <dbReference type="NCBI Taxonomy" id="2823109"/>
    <lineage>
        <taxon>Bacteria</taxon>
        <taxon>Bacillati</taxon>
        <taxon>Actinomycetota</taxon>
        <taxon>Actinomycetes</taxon>
        <taxon>Kitasatosporales</taxon>
        <taxon>Streptomycetaceae</taxon>
        <taxon>Streptomyces</taxon>
    </lineage>
</organism>
<gene>
    <name evidence="4" type="ORF">J8N05_36630</name>
</gene>
<dbReference type="EMBL" id="JAGPYQ010000002">
    <property type="protein sequence ID" value="MBQ0853692.1"/>
    <property type="molecule type" value="Genomic_DNA"/>
</dbReference>